<evidence type="ECO:0000313" key="3">
    <source>
        <dbReference type="Proteomes" id="UP000026960"/>
    </source>
</evidence>
<evidence type="ECO:0000313" key="2">
    <source>
        <dbReference type="EnsemblPlants" id="OBART07G26660.1"/>
    </source>
</evidence>
<feature type="region of interest" description="Disordered" evidence="1">
    <location>
        <begin position="28"/>
        <end position="47"/>
    </location>
</feature>
<dbReference type="EnsemblPlants" id="OBART07G26660.1">
    <property type="protein sequence ID" value="OBART07G26660.1"/>
    <property type="gene ID" value="OBART07G26660"/>
</dbReference>
<evidence type="ECO:0000256" key="1">
    <source>
        <dbReference type="SAM" id="MobiDB-lite"/>
    </source>
</evidence>
<reference evidence="2" key="2">
    <citation type="submission" date="2015-03" db="UniProtKB">
        <authorList>
            <consortium name="EnsemblPlants"/>
        </authorList>
    </citation>
    <scope>IDENTIFICATION</scope>
</reference>
<dbReference type="PaxDb" id="65489-OBART07G26660.1"/>
<dbReference type="AlphaFoldDB" id="A0A0D3GV38"/>
<dbReference type="Gramene" id="OBART07G26660.1">
    <property type="protein sequence ID" value="OBART07G26660.1"/>
    <property type="gene ID" value="OBART07G26660"/>
</dbReference>
<reference evidence="2" key="1">
    <citation type="journal article" date="2009" name="Rice">
        <title>De Novo Next Generation Sequencing of Plant Genomes.</title>
        <authorList>
            <person name="Rounsley S."/>
            <person name="Marri P.R."/>
            <person name="Yu Y."/>
            <person name="He R."/>
            <person name="Sisneros N."/>
            <person name="Goicoechea J.L."/>
            <person name="Lee S.J."/>
            <person name="Angelova A."/>
            <person name="Kudrna D."/>
            <person name="Luo M."/>
            <person name="Affourtit J."/>
            <person name="Desany B."/>
            <person name="Knight J."/>
            <person name="Niazi F."/>
            <person name="Egholm M."/>
            <person name="Wing R.A."/>
        </authorList>
    </citation>
    <scope>NUCLEOTIDE SEQUENCE [LARGE SCALE GENOMIC DNA]</scope>
    <source>
        <strain evidence="2">cv. IRGC 105608</strain>
    </source>
</reference>
<dbReference type="Proteomes" id="UP000026960">
    <property type="component" value="Chromosome 7"/>
</dbReference>
<name>A0A0D3GV38_9ORYZ</name>
<keyword evidence="3" id="KW-1185">Reference proteome</keyword>
<feature type="compositionally biased region" description="Low complexity" evidence="1">
    <location>
        <begin position="36"/>
        <end position="47"/>
    </location>
</feature>
<sequence>MCCAPNRCVTGRMTDGTGWRAACHVPSNHDGERLSSSHPSQSRSVLSDQSKVPVFRCNISPEVFTR</sequence>
<dbReference type="HOGENOM" id="CLU_2835202_0_0_1"/>
<protein>
    <submittedName>
        <fullName evidence="2">Uncharacterized protein</fullName>
    </submittedName>
</protein>
<accession>A0A0D3GV38</accession>
<proteinExistence type="predicted"/>
<organism evidence="2">
    <name type="scientific">Oryza barthii</name>
    <dbReference type="NCBI Taxonomy" id="65489"/>
    <lineage>
        <taxon>Eukaryota</taxon>
        <taxon>Viridiplantae</taxon>
        <taxon>Streptophyta</taxon>
        <taxon>Embryophyta</taxon>
        <taxon>Tracheophyta</taxon>
        <taxon>Spermatophyta</taxon>
        <taxon>Magnoliopsida</taxon>
        <taxon>Liliopsida</taxon>
        <taxon>Poales</taxon>
        <taxon>Poaceae</taxon>
        <taxon>BOP clade</taxon>
        <taxon>Oryzoideae</taxon>
        <taxon>Oryzeae</taxon>
        <taxon>Oryzinae</taxon>
        <taxon>Oryza</taxon>
    </lineage>
</organism>